<evidence type="ECO:0000256" key="6">
    <source>
        <dbReference type="ARBA" id="ARBA00023146"/>
    </source>
</evidence>
<reference evidence="8" key="1">
    <citation type="journal article" date="2013" name="Environ. Microbiol.">
        <title>Microbiota from the distal guts of lean and obese adolescents exhibit partial functional redundancy besides clear differences in community structure.</title>
        <authorList>
            <person name="Ferrer M."/>
            <person name="Ruiz A."/>
            <person name="Lanza F."/>
            <person name="Haange S.B."/>
            <person name="Oberbach A."/>
            <person name="Till H."/>
            <person name="Bargiela R."/>
            <person name="Campoy C."/>
            <person name="Segura M.T."/>
            <person name="Richter M."/>
            <person name="von Bergen M."/>
            <person name="Seifert J."/>
            <person name="Suarez A."/>
        </authorList>
    </citation>
    <scope>NUCLEOTIDE SEQUENCE</scope>
</reference>
<dbReference type="Gene3D" id="3.30.1360.30">
    <property type="entry name" value="GAD-like domain"/>
    <property type="match status" value="1"/>
</dbReference>
<dbReference type="InterPro" id="IPR045864">
    <property type="entry name" value="aa-tRNA-synth_II/BPL/LPL"/>
</dbReference>
<evidence type="ECO:0000256" key="1">
    <source>
        <dbReference type="ARBA" id="ARBA00006303"/>
    </source>
</evidence>
<dbReference type="Pfam" id="PF00152">
    <property type="entry name" value="tRNA-synt_2"/>
    <property type="match status" value="1"/>
</dbReference>
<dbReference type="GO" id="GO:0005524">
    <property type="term" value="F:ATP binding"/>
    <property type="evidence" value="ECO:0007669"/>
    <property type="project" value="UniProtKB-KW"/>
</dbReference>
<evidence type="ECO:0000256" key="2">
    <source>
        <dbReference type="ARBA" id="ARBA00022598"/>
    </source>
</evidence>
<keyword evidence="2" id="KW-0436">Ligase</keyword>
<feature type="domain" description="Aminoacyl-tRNA synthetase class II (D/K/N)" evidence="7">
    <location>
        <begin position="48"/>
        <end position="187"/>
    </location>
</feature>
<evidence type="ECO:0000256" key="5">
    <source>
        <dbReference type="ARBA" id="ARBA00022917"/>
    </source>
</evidence>
<dbReference type="Gene3D" id="3.30.930.10">
    <property type="entry name" value="Bira Bifunctional Protein, Domain 2"/>
    <property type="match status" value="1"/>
</dbReference>
<sequence>EEEKAALYKAMELETGDVLLIVSDADWVKACTALGQVRLEIGRKYGLIDPDKFNFLWVVDFPLFEYSEQEGRWMAMHHPFTLPKAEDIDKVETDPGACHAVAYDIVLNGVEMGGGSMRINDPALQDRMFKALGFTEEKARESFGFLMDAYKFGAPPHGGMAYGLDRMVMLMLKKDSIRDVIAFPKVQNAGEPMSGAPDIVDPQQLKDLSI</sequence>
<protein>
    <submittedName>
        <fullName evidence="8">Aspartyl-tRNA synthetase</fullName>
    </submittedName>
</protein>
<dbReference type="EMBL" id="AJWY01005695">
    <property type="protein sequence ID" value="EKC68930.1"/>
    <property type="molecule type" value="Genomic_DNA"/>
</dbReference>
<comment type="caution">
    <text evidence="8">The sequence shown here is derived from an EMBL/GenBank/DDBJ whole genome shotgun (WGS) entry which is preliminary data.</text>
</comment>
<dbReference type="SUPFAM" id="SSF55681">
    <property type="entry name" value="Class II aaRS and biotin synthetases"/>
    <property type="match status" value="1"/>
</dbReference>
<dbReference type="SUPFAM" id="SSF55261">
    <property type="entry name" value="GAD domain-like"/>
    <property type="match status" value="1"/>
</dbReference>
<dbReference type="InterPro" id="IPR004364">
    <property type="entry name" value="Aa-tRNA-synt_II"/>
</dbReference>
<keyword evidence="3" id="KW-0547">Nucleotide-binding</keyword>
<dbReference type="PRINTS" id="PR01042">
    <property type="entry name" value="TRNASYNTHASP"/>
</dbReference>
<proteinExistence type="inferred from homology"/>
<keyword evidence="4" id="KW-0067">ATP-binding</keyword>
<feature type="non-terminal residue" evidence="8">
    <location>
        <position position="210"/>
    </location>
</feature>
<comment type="similarity">
    <text evidence="1">Belongs to the class-II aminoacyl-tRNA synthetase family. Type 1 subfamily.</text>
</comment>
<evidence type="ECO:0000256" key="4">
    <source>
        <dbReference type="ARBA" id="ARBA00022840"/>
    </source>
</evidence>
<keyword evidence="5" id="KW-0648">Protein biosynthesis</keyword>
<feature type="non-terminal residue" evidence="8">
    <location>
        <position position="1"/>
    </location>
</feature>
<dbReference type="AlphaFoldDB" id="K1TRR6"/>
<evidence type="ECO:0000259" key="7">
    <source>
        <dbReference type="Pfam" id="PF00152"/>
    </source>
</evidence>
<gene>
    <name evidence="8" type="ORF">LEA_08545</name>
</gene>
<dbReference type="PANTHER" id="PTHR22594">
    <property type="entry name" value="ASPARTYL/LYSYL-TRNA SYNTHETASE"/>
    <property type="match status" value="1"/>
</dbReference>
<evidence type="ECO:0000256" key="3">
    <source>
        <dbReference type="ARBA" id="ARBA00022741"/>
    </source>
</evidence>
<dbReference type="GO" id="GO:0005737">
    <property type="term" value="C:cytoplasm"/>
    <property type="evidence" value="ECO:0007669"/>
    <property type="project" value="InterPro"/>
</dbReference>
<dbReference type="InterPro" id="IPR004115">
    <property type="entry name" value="GAD-like_sf"/>
</dbReference>
<dbReference type="GO" id="GO:0006422">
    <property type="term" value="P:aspartyl-tRNA aminoacylation"/>
    <property type="evidence" value="ECO:0007669"/>
    <property type="project" value="TreeGrafter"/>
</dbReference>
<dbReference type="GO" id="GO:0004815">
    <property type="term" value="F:aspartate-tRNA ligase activity"/>
    <property type="evidence" value="ECO:0007669"/>
    <property type="project" value="TreeGrafter"/>
</dbReference>
<dbReference type="PANTHER" id="PTHR22594:SF5">
    <property type="entry name" value="ASPARTATE--TRNA LIGASE, MITOCHONDRIAL"/>
    <property type="match status" value="1"/>
</dbReference>
<name>K1TRR6_9ZZZZ</name>
<dbReference type="InterPro" id="IPR002312">
    <property type="entry name" value="Asp/Asn-tRNA-synth_IIb"/>
</dbReference>
<evidence type="ECO:0000313" key="8">
    <source>
        <dbReference type="EMBL" id="EKC68930.1"/>
    </source>
</evidence>
<organism evidence="8">
    <name type="scientific">human gut metagenome</name>
    <dbReference type="NCBI Taxonomy" id="408170"/>
    <lineage>
        <taxon>unclassified sequences</taxon>
        <taxon>metagenomes</taxon>
        <taxon>organismal metagenomes</taxon>
    </lineage>
</organism>
<accession>K1TRR6</accession>
<keyword evidence="6 8" id="KW-0030">Aminoacyl-tRNA synthetase</keyword>